<dbReference type="Gene3D" id="1.25.40.10">
    <property type="entry name" value="Tetratricopeptide repeat domain"/>
    <property type="match status" value="1"/>
</dbReference>
<dbReference type="SMART" id="SM00248">
    <property type="entry name" value="ANK"/>
    <property type="match status" value="7"/>
</dbReference>
<feature type="repeat" description="ANK" evidence="3">
    <location>
        <begin position="300"/>
        <end position="326"/>
    </location>
</feature>
<dbReference type="InterPro" id="IPR036770">
    <property type="entry name" value="Ankyrin_rpt-contain_sf"/>
</dbReference>
<dbReference type="InterPro" id="IPR011990">
    <property type="entry name" value="TPR-like_helical_dom_sf"/>
</dbReference>
<proteinExistence type="predicted"/>
<feature type="compositionally biased region" description="Low complexity" evidence="4">
    <location>
        <begin position="529"/>
        <end position="546"/>
    </location>
</feature>
<dbReference type="InterPro" id="IPR002110">
    <property type="entry name" value="Ankyrin_rpt"/>
</dbReference>
<dbReference type="CDD" id="cd19757">
    <property type="entry name" value="Bbox1"/>
    <property type="match status" value="1"/>
</dbReference>
<reference evidence="5" key="1">
    <citation type="submission" date="2013-12" db="EMBL/GenBank/DDBJ databases">
        <title>The Genome Sequence of Aphanomyces invadans NJM9701.</title>
        <authorList>
            <consortium name="The Broad Institute Genomics Platform"/>
            <person name="Russ C."/>
            <person name="Tyler B."/>
            <person name="van West P."/>
            <person name="Dieguez-Uribeondo J."/>
            <person name="Young S.K."/>
            <person name="Zeng Q."/>
            <person name="Gargeya S."/>
            <person name="Fitzgerald M."/>
            <person name="Abouelleil A."/>
            <person name="Alvarado L."/>
            <person name="Chapman S.B."/>
            <person name="Gainer-Dewar J."/>
            <person name="Goldberg J."/>
            <person name="Griggs A."/>
            <person name="Gujja S."/>
            <person name="Hansen M."/>
            <person name="Howarth C."/>
            <person name="Imamovic A."/>
            <person name="Ireland A."/>
            <person name="Larimer J."/>
            <person name="McCowan C."/>
            <person name="Murphy C."/>
            <person name="Pearson M."/>
            <person name="Poon T.W."/>
            <person name="Priest M."/>
            <person name="Roberts A."/>
            <person name="Saif S."/>
            <person name="Shea T."/>
            <person name="Sykes S."/>
            <person name="Wortman J."/>
            <person name="Nusbaum C."/>
            <person name="Birren B."/>
        </authorList>
    </citation>
    <scope>NUCLEOTIDE SEQUENCE [LARGE SCALE GENOMIC DNA]</scope>
    <source>
        <strain evidence="5">NJM9701</strain>
    </source>
</reference>
<dbReference type="PROSITE" id="PS50088">
    <property type="entry name" value="ANK_REPEAT"/>
    <property type="match status" value="2"/>
</dbReference>
<evidence type="ECO:0000313" key="5">
    <source>
        <dbReference type="EMBL" id="ETV95578.1"/>
    </source>
</evidence>
<keyword evidence="2 3" id="KW-0040">ANK repeat</keyword>
<dbReference type="eggNOG" id="KOG4177">
    <property type="taxonomic scope" value="Eukaryota"/>
</dbReference>
<dbReference type="PANTHER" id="PTHR24126">
    <property type="entry name" value="ANKYRIN REPEAT, PH AND SEC7 DOMAIN CONTAINING PROTEIN SECG-RELATED"/>
    <property type="match status" value="1"/>
</dbReference>
<dbReference type="VEuPathDB" id="FungiDB:H310_11016"/>
<feature type="region of interest" description="Disordered" evidence="4">
    <location>
        <begin position="526"/>
        <end position="547"/>
    </location>
</feature>
<dbReference type="PROSITE" id="PS50297">
    <property type="entry name" value="ANK_REP_REGION"/>
    <property type="match status" value="2"/>
</dbReference>
<dbReference type="RefSeq" id="XP_008875771.1">
    <property type="nucleotide sequence ID" value="XM_008877549.1"/>
</dbReference>
<dbReference type="AlphaFoldDB" id="A0A024TNI2"/>
<dbReference type="STRING" id="157072.A0A024TNI2"/>
<evidence type="ECO:0000256" key="4">
    <source>
        <dbReference type="SAM" id="MobiDB-lite"/>
    </source>
</evidence>
<protein>
    <submittedName>
        <fullName evidence="5">Uncharacterized protein</fullName>
    </submittedName>
</protein>
<dbReference type="Pfam" id="PF12796">
    <property type="entry name" value="Ank_2"/>
    <property type="match status" value="2"/>
</dbReference>
<keyword evidence="1" id="KW-0677">Repeat</keyword>
<feature type="repeat" description="ANK" evidence="3">
    <location>
        <begin position="447"/>
        <end position="479"/>
    </location>
</feature>
<evidence type="ECO:0000256" key="2">
    <source>
        <dbReference type="ARBA" id="ARBA00023043"/>
    </source>
</evidence>
<evidence type="ECO:0000256" key="1">
    <source>
        <dbReference type="ARBA" id="ARBA00022737"/>
    </source>
</evidence>
<dbReference type="GeneID" id="20088066"/>
<dbReference type="OrthoDB" id="74208at2759"/>
<sequence length="1064" mass="118260">MAHAIHEVDAFDAYEAAVARRQDAARRRVGRLGRKRQHARKAMEVAETAAQLAATLAMRELDAECQAMERVWRASDALRTYEAEQKIYQRSAALRKVATTAHLGETTPGLRGYKRWKELDKRVESFHQRTELAKAAADRINQAANVHAVKRTQISQANRVWWAHKLEAAVAAQNCTTIVHILENGGDPDFESWNGMTPLLCCIIQHRHDLLRRCLELGGDPNVETQDGKTALVVAIVADDLAAIQILLEPKWKCSPWNESKQGGVTALLVACEKGRLAAVQVLLAQPGSSSQIQKRNNAHGLTPLMQAAKGNHLSVARLLLRHNANPFVHCKANRSAADHARAYGHLRMERLVARGNEFNLDPSTPPTFEERNEIAALEALYRDLDRNLSDRSMDKVLDGLHDEGLISPSHESPVGHTAFLLACANGALSTVQLLMQRCLWTQTNRDGVTGLLEAASRGHFDVLLHLVSQGGNMNHRDFQGRDGFSRLHDGGHHEMLHYFLQYKASNNKASEQAWLPWWQLNPTPRAGPASSPSKSPSKPSLQPLPVASPVHSRPMCAQCVDRHAAKQCRSCDIPFCDQCYWRFHMDARRRHHEYDMLFPTACVVPPKEDHFRGWQELHVLLTREPAKAMNQELQAIRKQANATRDERHMATIEVKAAASALAIGGADEAALQLVAVYRDLGNFSQAIAGLRETEEMATPRLSWQIRRATAQVYLAQGKPADAVTMYFAALTARLNDVAVDHRDVQDLLDEFYCAMDNADMLDDAVTMAKSVRDLAVTTLPRRHSFVSTTTTRLDSLTLRREQRAMLAEDKATSTDQDRRTSLETCVALLRDANMVDIVTALGKQLHVSTTLGLWRDMQMFKLVERRSEAAKSTAARIVRAMPAVHCIPASMSSKVAEALQNAQWASPHDIVATSERVVVASLHQTMFLPFIQSGEGQRYMTADLLSCCRIAVVDGLASNPSLHFHPVSTASTHDIMTRAHGLSRGRRYYSNPTHHTRRGHAMDSTLLLVKETNVVLGNLACQTCFRMRVLSGACAHCIDLVASELAFFGHDVLIGHAFVQTPH</sequence>
<dbReference type="EMBL" id="KI913980">
    <property type="protein sequence ID" value="ETV95578.1"/>
    <property type="molecule type" value="Genomic_DNA"/>
</dbReference>
<organism evidence="5">
    <name type="scientific">Aphanomyces invadans</name>
    <dbReference type="NCBI Taxonomy" id="157072"/>
    <lineage>
        <taxon>Eukaryota</taxon>
        <taxon>Sar</taxon>
        <taxon>Stramenopiles</taxon>
        <taxon>Oomycota</taxon>
        <taxon>Saprolegniomycetes</taxon>
        <taxon>Saprolegniales</taxon>
        <taxon>Verrucalvaceae</taxon>
        <taxon>Aphanomyces</taxon>
    </lineage>
</organism>
<evidence type="ECO:0000256" key="3">
    <source>
        <dbReference type="PROSITE-ProRule" id="PRU00023"/>
    </source>
</evidence>
<dbReference type="Gene3D" id="1.25.40.20">
    <property type="entry name" value="Ankyrin repeat-containing domain"/>
    <property type="match status" value="3"/>
</dbReference>
<accession>A0A024TNI2</accession>
<gene>
    <name evidence="5" type="ORF">H310_11016</name>
</gene>
<dbReference type="SUPFAM" id="SSF48403">
    <property type="entry name" value="Ankyrin repeat"/>
    <property type="match status" value="2"/>
</dbReference>
<name>A0A024TNI2_9STRA</name>